<sequence length="221" mass="26322">MKSSFLIVFILFVFAIPLKAQKQENFWYKGSEYIQYNDDSLEIVCYYNLMEGSYKSYIYFHFNIYNKTNKPILYTEDATTVYIKKHKGDNWKKINLTTKGDYYRYYYSPESHYKLTNDDFTMNHTPITIYVKKQVNDSTTKTVPETQLITQQSPSPYECLQKTHMSTRYLSKTTLIKNRHASGLIKTDKYYKIPYQIMVVIDMDGMTKIKLKFSPIEEDLK</sequence>
<protein>
    <submittedName>
        <fullName evidence="1">Uncharacterized protein</fullName>
    </submittedName>
</protein>
<evidence type="ECO:0000313" key="1">
    <source>
        <dbReference type="EMBL" id="QZE15712.1"/>
    </source>
</evidence>
<gene>
    <name evidence="1" type="ORF">K4L44_07730</name>
</gene>
<name>A0AC61NJ20_9BACT</name>
<proteinExistence type="predicted"/>
<accession>A0AC61NJ20</accession>
<evidence type="ECO:0000313" key="2">
    <source>
        <dbReference type="Proteomes" id="UP000826212"/>
    </source>
</evidence>
<dbReference type="Proteomes" id="UP000826212">
    <property type="component" value="Chromosome"/>
</dbReference>
<dbReference type="EMBL" id="CP081303">
    <property type="protein sequence ID" value="QZE15712.1"/>
    <property type="molecule type" value="Genomic_DNA"/>
</dbReference>
<organism evidence="1 2">
    <name type="scientific">Halosquirtibacter laminarini</name>
    <dbReference type="NCBI Taxonomy" id="3374600"/>
    <lineage>
        <taxon>Bacteria</taxon>
        <taxon>Pseudomonadati</taxon>
        <taxon>Bacteroidota</taxon>
        <taxon>Bacteroidia</taxon>
        <taxon>Marinilabiliales</taxon>
        <taxon>Prolixibacteraceae</taxon>
        <taxon>Halosquirtibacter</taxon>
    </lineage>
</organism>
<reference evidence="1" key="1">
    <citation type="submission" date="2021-08" db="EMBL/GenBank/DDBJ databases">
        <title>Novel anaerobic bacterium isolated from sea squirt in East Sea, Republic of Korea.</title>
        <authorList>
            <person name="Nguyen T.H."/>
            <person name="Li Z."/>
            <person name="Lee Y.-J."/>
            <person name="Ko J."/>
            <person name="Kim S.-G."/>
        </authorList>
    </citation>
    <scope>NUCLEOTIDE SEQUENCE</scope>
    <source>
        <strain evidence="1">KCTC 25031</strain>
    </source>
</reference>
<keyword evidence="2" id="KW-1185">Reference proteome</keyword>